<dbReference type="SUPFAM" id="SSF48403">
    <property type="entry name" value="Ankyrin repeat"/>
    <property type="match status" value="1"/>
</dbReference>
<comment type="similarity">
    <text evidence="5">Belongs to the STT3 family.</text>
</comment>
<comment type="cofactor">
    <cofactor evidence="2">
        <name>Mg(2+)</name>
        <dbReference type="ChEBI" id="CHEBI:18420"/>
    </cofactor>
</comment>
<keyword evidence="7" id="KW-0328">Glycosyltransferase</keyword>
<evidence type="ECO:0000313" key="21">
    <source>
        <dbReference type="Proteomes" id="UP001165060"/>
    </source>
</evidence>
<dbReference type="InterPro" id="IPR048307">
    <property type="entry name" value="STT3_N"/>
</dbReference>
<name>A0ABQ6MBX7_9STRA</name>
<comment type="subcellular location">
    <subcellularLocation>
        <location evidence="3">Endomembrane system</location>
        <topology evidence="3">Multi-pass membrane protein</topology>
    </subcellularLocation>
</comment>
<evidence type="ECO:0000256" key="15">
    <source>
        <dbReference type="ARBA" id="ARBA00048829"/>
    </source>
</evidence>
<comment type="caution">
    <text evidence="20">The sequence shown here is derived from an EMBL/GenBank/DDBJ whole genome shotgun (WGS) entry which is preliminary data.</text>
</comment>
<feature type="transmembrane region" description="Helical" evidence="17">
    <location>
        <begin position="251"/>
        <end position="271"/>
    </location>
</feature>
<feature type="transmembrane region" description="Helical" evidence="17">
    <location>
        <begin position="211"/>
        <end position="239"/>
    </location>
</feature>
<evidence type="ECO:0000256" key="9">
    <source>
        <dbReference type="ARBA" id="ARBA00022692"/>
    </source>
</evidence>
<feature type="transmembrane region" description="Helical" evidence="17">
    <location>
        <begin position="427"/>
        <end position="444"/>
    </location>
</feature>
<proteinExistence type="inferred from homology"/>
<feature type="transmembrane region" description="Helical" evidence="17">
    <location>
        <begin position="12"/>
        <end position="32"/>
    </location>
</feature>
<evidence type="ECO:0000256" key="13">
    <source>
        <dbReference type="ARBA" id="ARBA00023136"/>
    </source>
</evidence>
<feature type="region of interest" description="Disordered" evidence="16">
    <location>
        <begin position="458"/>
        <end position="496"/>
    </location>
</feature>
<dbReference type="PANTHER" id="PTHR13872:SF1">
    <property type="entry name" value="DOLICHYL-DIPHOSPHOOLIGOSACCHARIDE--PROTEIN GLYCOSYLTRANSFERASE SUBUNIT STT3B"/>
    <property type="match status" value="1"/>
</dbReference>
<evidence type="ECO:0000256" key="6">
    <source>
        <dbReference type="ARBA" id="ARBA00012605"/>
    </source>
</evidence>
<evidence type="ECO:0000256" key="7">
    <source>
        <dbReference type="ARBA" id="ARBA00022676"/>
    </source>
</evidence>
<evidence type="ECO:0000256" key="3">
    <source>
        <dbReference type="ARBA" id="ARBA00004127"/>
    </source>
</evidence>
<keyword evidence="10" id="KW-0479">Metal-binding</keyword>
<keyword evidence="8" id="KW-0808">Transferase</keyword>
<comment type="cofactor">
    <cofactor evidence="1">
        <name>Mn(2+)</name>
        <dbReference type="ChEBI" id="CHEBI:29035"/>
    </cofactor>
</comment>
<evidence type="ECO:0000256" key="5">
    <source>
        <dbReference type="ARBA" id="ARBA00010810"/>
    </source>
</evidence>
<organism evidence="20 21">
    <name type="scientific">Tetraparma gracilis</name>
    <dbReference type="NCBI Taxonomy" id="2962635"/>
    <lineage>
        <taxon>Eukaryota</taxon>
        <taxon>Sar</taxon>
        <taxon>Stramenopiles</taxon>
        <taxon>Ochrophyta</taxon>
        <taxon>Bolidophyceae</taxon>
        <taxon>Parmales</taxon>
        <taxon>Triparmaceae</taxon>
        <taxon>Tetraparma</taxon>
    </lineage>
</organism>
<keyword evidence="14" id="KW-0464">Manganese</keyword>
<feature type="transmembrane region" description="Helical" evidence="17">
    <location>
        <begin position="179"/>
        <end position="199"/>
    </location>
</feature>
<dbReference type="Proteomes" id="UP001165060">
    <property type="component" value="Unassembled WGS sequence"/>
</dbReference>
<dbReference type="EC" id="2.4.99.18" evidence="6"/>
<dbReference type="InterPro" id="IPR048999">
    <property type="entry name" value="STT3-PglB_core"/>
</dbReference>
<keyword evidence="9 17" id="KW-0812">Transmembrane</keyword>
<feature type="transmembrane region" description="Helical" evidence="17">
    <location>
        <begin position="277"/>
        <end position="295"/>
    </location>
</feature>
<evidence type="ECO:0000256" key="10">
    <source>
        <dbReference type="ARBA" id="ARBA00022723"/>
    </source>
</evidence>
<evidence type="ECO:0000256" key="1">
    <source>
        <dbReference type="ARBA" id="ARBA00001936"/>
    </source>
</evidence>
<evidence type="ECO:0000256" key="4">
    <source>
        <dbReference type="ARBA" id="ARBA00004922"/>
    </source>
</evidence>
<dbReference type="Pfam" id="PF02516">
    <property type="entry name" value="STT3"/>
    <property type="match status" value="1"/>
</dbReference>
<feature type="transmembrane region" description="Helical" evidence="17">
    <location>
        <begin position="315"/>
        <end position="336"/>
    </location>
</feature>
<keyword evidence="13 17" id="KW-0472">Membrane</keyword>
<evidence type="ECO:0000256" key="11">
    <source>
        <dbReference type="ARBA" id="ARBA00022842"/>
    </source>
</evidence>
<comment type="catalytic activity">
    <reaction evidence="15">
        <text>a di-trans,poly-cis-dolichyl diphosphooligosaccharide + L-asparaginyl-[protein] = N(4)-(oligosaccharide-(1-&gt;4)-N-acetyl-beta-D-glucosaminyl-(1-&gt;4)-N-acetyl-beta-D-glucosaminyl)-L-asparaginyl-[protein] + a di-trans,poly-cis-dolichyl diphosphate + H(+)</text>
        <dbReference type="Rhea" id="RHEA:22980"/>
        <dbReference type="Rhea" id="RHEA-COMP:12804"/>
        <dbReference type="Rhea" id="RHEA-COMP:12805"/>
        <dbReference type="Rhea" id="RHEA-COMP:19506"/>
        <dbReference type="Rhea" id="RHEA-COMP:19509"/>
        <dbReference type="ChEBI" id="CHEBI:15378"/>
        <dbReference type="ChEBI" id="CHEBI:50347"/>
        <dbReference type="ChEBI" id="CHEBI:57497"/>
        <dbReference type="ChEBI" id="CHEBI:57570"/>
        <dbReference type="ChEBI" id="CHEBI:132529"/>
        <dbReference type="EC" id="2.4.99.18"/>
    </reaction>
</comment>
<dbReference type="InterPro" id="IPR036770">
    <property type="entry name" value="Ankyrin_rpt-contain_sf"/>
</dbReference>
<dbReference type="InterPro" id="IPR003674">
    <property type="entry name" value="Oligo_trans_STT3"/>
</dbReference>
<sequence length="938" mass="104273">MSPAKTSEKPMSSPLISGALLLLKLYFFAAFCQKAYTMRLHAINDYGLVIHEFDPWFNYRATEYLDMHGMAKFFTWFDYQSWYPLGRPVGTTIYPGLQMTSVFIKNTLAAYFPAHALSLNDVCCYVPAWFGSVASALTGVLCYEVTRSVSSAVFATGMMAMVPAHMMRSVGGGYDNESIAVTAMVLTFLMWTLSLRSNAFAAPFGLLTAAAYAYMVAAWGGYVFVLNMIGMHAAFLVAVGHFSPKLHVAYSLFYVFGTAAAIQIPVVGLTPLKSLEQLAPCAVFLGMQVIAAGEYTIKAKKLTEAKDKWQLRAKLYAASAAAGLLLVLAVTPTGYFGPLSSRVRGLFVQHTRTGNPLVDSVAEHQPASSQAYYQYLQSLCHFSPIGFVILVVTHRMNDQSTFVILYGLTTYFFSAKMVRLVILTGPVAAICSGYAVGLGFDWSLDQIIMLTSPKEEAEPAAAADAKDKDDDKDKSKKERRNKKDQGTPTKVNKKAEAAAAGIPSWWPAELSDAWVSNKKRYDSVEGLFLRKVVAAFFFFLLFTVGKDFTEYCDKMAEMLSNPSIMFKAQLRSGETIIVDDYREAYFWLKDNTPEDSRVMAWWDYGYQITGIANRTTIADGNTWNHEHIALLGRTLTSPEKEAHRVARHMADYVLLWAGGGGDDLAKSPHMARIANSVYRDVCPGDPTCRMFGFQDKHGTPTPMMEASLLYKLHGHNQKPGVTADPNRFREVFTSKYGKVRIFKVLGVSEESKAFVADPANRDCDVEGGWFCRGIYPPALESTLQKKNDFAQLEDFNKKKNSEADAEDYQRQYMENMKDPSKAAAAAAAAKRKQLEEGEASGAPRYTKEDLERARDELGKRWEDNEITTKMWELINAGDIDNLAQWVNADPTVAYVRSGDGRGPMFWAFEYGSQDIVQLLQSVGVKTTDKDKNGRTPRD</sequence>
<dbReference type="EMBL" id="BRYB01000126">
    <property type="protein sequence ID" value="GMI23443.1"/>
    <property type="molecule type" value="Genomic_DNA"/>
</dbReference>
<dbReference type="Gene3D" id="1.25.40.20">
    <property type="entry name" value="Ankyrin repeat-containing domain"/>
    <property type="match status" value="1"/>
</dbReference>
<evidence type="ECO:0000256" key="16">
    <source>
        <dbReference type="SAM" id="MobiDB-lite"/>
    </source>
</evidence>
<keyword evidence="12 17" id="KW-1133">Transmembrane helix</keyword>
<feature type="domain" description="Oligosaccharyl transferase STT3 N-terminal" evidence="18">
    <location>
        <begin position="23"/>
        <end position="424"/>
    </location>
</feature>
<evidence type="ECO:0000256" key="8">
    <source>
        <dbReference type="ARBA" id="ARBA00022679"/>
    </source>
</evidence>
<keyword evidence="21" id="KW-1185">Reference proteome</keyword>
<evidence type="ECO:0000256" key="12">
    <source>
        <dbReference type="ARBA" id="ARBA00022989"/>
    </source>
</evidence>
<comment type="pathway">
    <text evidence="4">Protein modification; protein glycosylation.</text>
</comment>
<evidence type="ECO:0000256" key="17">
    <source>
        <dbReference type="SAM" id="Phobius"/>
    </source>
</evidence>
<feature type="compositionally biased region" description="Basic and acidic residues" evidence="16">
    <location>
        <begin position="464"/>
        <end position="485"/>
    </location>
</feature>
<dbReference type="Gene3D" id="3.40.50.12610">
    <property type="match status" value="1"/>
</dbReference>
<feature type="transmembrane region" description="Helical" evidence="17">
    <location>
        <begin position="527"/>
        <end position="545"/>
    </location>
</feature>
<protein>
    <recommendedName>
        <fullName evidence="6">dolichyl-diphosphooligosaccharide--protein glycotransferase</fullName>
        <ecNumber evidence="6">2.4.99.18</ecNumber>
    </recommendedName>
</protein>
<gene>
    <name evidence="20" type="ORF">TeGR_g4480</name>
</gene>
<feature type="domain" description="STT3/PglB/AglB core" evidence="19">
    <location>
        <begin position="595"/>
        <end position="652"/>
    </location>
</feature>
<feature type="region of interest" description="Disordered" evidence="16">
    <location>
        <begin position="819"/>
        <end position="847"/>
    </location>
</feature>
<reference evidence="20 21" key="1">
    <citation type="journal article" date="2023" name="Commun. Biol.">
        <title>Genome analysis of Parmales, the sister group of diatoms, reveals the evolutionary specialization of diatoms from phago-mixotrophs to photoautotrophs.</title>
        <authorList>
            <person name="Ban H."/>
            <person name="Sato S."/>
            <person name="Yoshikawa S."/>
            <person name="Yamada K."/>
            <person name="Nakamura Y."/>
            <person name="Ichinomiya M."/>
            <person name="Sato N."/>
            <person name="Blanc-Mathieu R."/>
            <person name="Endo H."/>
            <person name="Kuwata A."/>
            <person name="Ogata H."/>
        </authorList>
    </citation>
    <scope>NUCLEOTIDE SEQUENCE [LARGE SCALE GENOMIC DNA]</scope>
</reference>
<dbReference type="PANTHER" id="PTHR13872">
    <property type="entry name" value="DOLICHYL-DIPHOSPHOOLIGOSACCHARIDE--PROTEIN GLYCOSYLTRANSFERASE SUBUNIT"/>
    <property type="match status" value="1"/>
</dbReference>
<evidence type="ECO:0000256" key="14">
    <source>
        <dbReference type="ARBA" id="ARBA00023211"/>
    </source>
</evidence>
<keyword evidence="11" id="KW-0460">Magnesium</keyword>
<evidence type="ECO:0000259" key="18">
    <source>
        <dbReference type="Pfam" id="PF02516"/>
    </source>
</evidence>
<accession>A0ABQ6MBX7</accession>
<evidence type="ECO:0000256" key="2">
    <source>
        <dbReference type="ARBA" id="ARBA00001946"/>
    </source>
</evidence>
<evidence type="ECO:0000313" key="20">
    <source>
        <dbReference type="EMBL" id="GMI23443.1"/>
    </source>
</evidence>
<evidence type="ECO:0000259" key="19">
    <source>
        <dbReference type="Pfam" id="PF21436"/>
    </source>
</evidence>
<dbReference type="Pfam" id="PF21436">
    <property type="entry name" value="STT3-PglB_core"/>
    <property type="match status" value="1"/>
</dbReference>